<name>A0ABM8Y0S3_9BURK</name>
<organism evidence="3 4">
    <name type="scientific">Cupriavidus pampae</name>
    <dbReference type="NCBI Taxonomy" id="659251"/>
    <lineage>
        <taxon>Bacteria</taxon>
        <taxon>Pseudomonadati</taxon>
        <taxon>Pseudomonadota</taxon>
        <taxon>Betaproteobacteria</taxon>
        <taxon>Burkholderiales</taxon>
        <taxon>Burkholderiaceae</taxon>
        <taxon>Cupriavidus</taxon>
    </lineage>
</organism>
<keyword evidence="3" id="KW-0456">Lyase</keyword>
<dbReference type="Proteomes" id="UP000706525">
    <property type="component" value="Unassembled WGS sequence"/>
</dbReference>
<dbReference type="GO" id="GO:0018822">
    <property type="term" value="F:nitrile hydratase activity"/>
    <property type="evidence" value="ECO:0007669"/>
    <property type="project" value="UniProtKB-EC"/>
</dbReference>
<dbReference type="RefSeq" id="WP_223995537.1">
    <property type="nucleotide sequence ID" value="NZ_CAJZAG010000017.1"/>
</dbReference>
<evidence type="ECO:0000256" key="1">
    <source>
        <dbReference type="ARBA" id="ARBA00022723"/>
    </source>
</evidence>
<evidence type="ECO:0000313" key="4">
    <source>
        <dbReference type="Proteomes" id="UP000706525"/>
    </source>
</evidence>
<feature type="domain" description="Nitrile hydratase alpha/Thiocyanate hydrolase gamma" evidence="2">
    <location>
        <begin position="5"/>
        <end position="187"/>
    </location>
</feature>
<dbReference type="InterPro" id="IPR004232">
    <property type="entry name" value="CN_Hdrtase_a/SCN_Hdrlase_g"/>
</dbReference>
<evidence type="ECO:0000313" key="3">
    <source>
        <dbReference type="EMBL" id="CAG9186313.1"/>
    </source>
</evidence>
<evidence type="ECO:0000259" key="2">
    <source>
        <dbReference type="Pfam" id="PF02979"/>
    </source>
</evidence>
<gene>
    <name evidence="3" type="primary">nthA</name>
    <name evidence="3" type="ORF">LMG32289_06368</name>
</gene>
<protein>
    <submittedName>
        <fullName evidence="3">Nitrile hydratase subunit alpha</fullName>
        <ecNumber evidence="3">4.2.1.84</ecNumber>
    </submittedName>
</protein>
<proteinExistence type="predicted"/>
<keyword evidence="1" id="KW-0479">Metal-binding</keyword>
<dbReference type="Gene3D" id="3.90.330.10">
    <property type="entry name" value="Nitrile hydratase alpha /Thiocyanate hydrolase gamma"/>
    <property type="match status" value="1"/>
</dbReference>
<dbReference type="EMBL" id="CAJZAG010000017">
    <property type="protein sequence ID" value="CAG9186313.1"/>
    <property type="molecule type" value="Genomic_DNA"/>
</dbReference>
<reference evidence="3 4" key="1">
    <citation type="submission" date="2021-08" db="EMBL/GenBank/DDBJ databases">
        <authorList>
            <person name="Peeters C."/>
        </authorList>
    </citation>
    <scope>NUCLEOTIDE SEQUENCE [LARGE SCALE GENOMIC DNA]</scope>
    <source>
        <strain evidence="3 4">LMG 32289</strain>
    </source>
</reference>
<dbReference type="SUPFAM" id="SSF56209">
    <property type="entry name" value="Nitrile hydratase alpha chain"/>
    <property type="match status" value="1"/>
</dbReference>
<dbReference type="InterPro" id="IPR036648">
    <property type="entry name" value="CN_Hdrase_a/SCN_Hdrase_g_sf"/>
</dbReference>
<dbReference type="Pfam" id="PF02979">
    <property type="entry name" value="NHase_alpha"/>
    <property type="match status" value="1"/>
</dbReference>
<accession>A0ABM8Y0S3</accession>
<sequence length="205" mass="22482">MAVDMTRRVDALEQLVKAHGLMDEETVPAYQRLLDEDWLPNNGARLVARAWVDPAFKQQLLTDGKAAAASMGFGMPEHHGSLVALENTANLHNVICCTLCSCTAFTIIGMAPGWYKDLDYRARIVREARTVLRELGLILPESVDIRIWDTTSDTRYMVLPLRPPHTEGWTEAQLAALVTQDAMIGVTRLEAPYSTAAASGASGNS</sequence>
<dbReference type="EC" id="4.2.1.84" evidence="3"/>
<comment type="caution">
    <text evidence="3">The sequence shown here is derived from an EMBL/GenBank/DDBJ whole genome shotgun (WGS) entry which is preliminary data.</text>
</comment>
<keyword evidence="4" id="KW-1185">Reference proteome</keyword>